<dbReference type="OrthoDB" id="425749at2759"/>
<dbReference type="GO" id="GO:0005743">
    <property type="term" value="C:mitochondrial inner membrane"/>
    <property type="evidence" value="ECO:0007669"/>
    <property type="project" value="UniProtKB-SubCell"/>
</dbReference>
<keyword evidence="10" id="KW-1185">Reference proteome</keyword>
<name>A0A835YW04_9STRA</name>
<comment type="subcellular location">
    <subcellularLocation>
        <location evidence="1">Mitochondrion inner membrane</location>
        <topology evidence="1">Peripheral membrane protein</topology>
        <orientation evidence="1">Matrix side</orientation>
    </subcellularLocation>
</comment>
<dbReference type="AlphaFoldDB" id="A0A835YW04"/>
<gene>
    <name evidence="9" type="ORF">JKP88DRAFT_220705</name>
</gene>
<comment type="caution">
    <text evidence="9">The sequence shown here is derived from an EMBL/GenBank/DDBJ whole genome shotgun (WGS) entry which is preliminary data.</text>
</comment>
<evidence type="ECO:0000256" key="7">
    <source>
        <dbReference type="ARBA" id="ARBA00023128"/>
    </source>
</evidence>
<keyword evidence="4" id="KW-0679">Respiratory chain</keyword>
<dbReference type="Pfam" id="PF02271">
    <property type="entry name" value="UCR_14kD"/>
    <property type="match status" value="1"/>
</dbReference>
<keyword evidence="5" id="KW-0999">Mitochondrion inner membrane</keyword>
<evidence type="ECO:0000313" key="10">
    <source>
        <dbReference type="Proteomes" id="UP000664859"/>
    </source>
</evidence>
<evidence type="ECO:0000256" key="3">
    <source>
        <dbReference type="ARBA" id="ARBA00022448"/>
    </source>
</evidence>
<keyword evidence="7" id="KW-0496">Mitochondrion</keyword>
<dbReference type="Gene3D" id="1.10.1090.10">
    <property type="entry name" value="Cytochrome b-c1 complex subunit 7"/>
    <property type="match status" value="1"/>
</dbReference>
<proteinExistence type="inferred from homology"/>
<evidence type="ECO:0000256" key="5">
    <source>
        <dbReference type="ARBA" id="ARBA00022792"/>
    </source>
</evidence>
<sequence>MLKSLVDSVARRYQRNLGGTLKEYGLKYQDLLIEYDDVNTALERADPALVQARNRRLARASDVSLKQKPLPPHIQELQNPFDFYLTPLIEEAKKEREERAAINKNLLS</sequence>
<comment type="similarity">
    <text evidence="2">Belongs to the UQCRB/QCR7 family.</text>
</comment>
<dbReference type="SUPFAM" id="SSF81524">
    <property type="entry name" value="14 kDa protein of cytochrome bc1 complex (Ubiquinol-cytochrome c reductase)"/>
    <property type="match status" value="1"/>
</dbReference>
<dbReference type="EMBL" id="JAFCMP010000224">
    <property type="protein sequence ID" value="KAG5182702.1"/>
    <property type="molecule type" value="Genomic_DNA"/>
</dbReference>
<keyword evidence="3" id="KW-0813">Transport</keyword>
<keyword evidence="6" id="KW-0249">Electron transport</keyword>
<dbReference type="GO" id="GO:0006122">
    <property type="term" value="P:mitochondrial electron transport, ubiquinol to cytochrome c"/>
    <property type="evidence" value="ECO:0007669"/>
    <property type="project" value="InterPro"/>
</dbReference>
<evidence type="ECO:0000313" key="9">
    <source>
        <dbReference type="EMBL" id="KAG5182702.1"/>
    </source>
</evidence>
<reference evidence="9" key="1">
    <citation type="submission" date="2021-02" db="EMBL/GenBank/DDBJ databases">
        <title>First Annotated Genome of the Yellow-green Alga Tribonema minus.</title>
        <authorList>
            <person name="Mahan K.M."/>
        </authorList>
    </citation>
    <scope>NUCLEOTIDE SEQUENCE</scope>
    <source>
        <strain evidence="9">UTEX B ZZ1240</strain>
    </source>
</reference>
<dbReference type="InterPro" id="IPR036544">
    <property type="entry name" value="QCR7_sf"/>
</dbReference>
<evidence type="ECO:0000256" key="1">
    <source>
        <dbReference type="ARBA" id="ARBA00004443"/>
    </source>
</evidence>
<dbReference type="PANTHER" id="PTHR12022:SF0">
    <property type="entry name" value="CYTOCHROME B-C1 COMPLEX SUBUNIT 7"/>
    <property type="match status" value="1"/>
</dbReference>
<evidence type="ECO:0000256" key="8">
    <source>
        <dbReference type="ARBA" id="ARBA00023136"/>
    </source>
</evidence>
<dbReference type="InterPro" id="IPR003197">
    <property type="entry name" value="QCR7"/>
</dbReference>
<dbReference type="PANTHER" id="PTHR12022">
    <property type="entry name" value="UBIQUINOL-CYTOCHROME C REDUCTASE COMPLEX 14 KD PROTEIN"/>
    <property type="match status" value="1"/>
</dbReference>
<keyword evidence="8" id="KW-0472">Membrane</keyword>
<protein>
    <submittedName>
        <fullName evidence="9">Cytochrome b-c1 complex subunit 7</fullName>
    </submittedName>
</protein>
<organism evidence="9 10">
    <name type="scientific">Tribonema minus</name>
    <dbReference type="NCBI Taxonomy" id="303371"/>
    <lineage>
        <taxon>Eukaryota</taxon>
        <taxon>Sar</taxon>
        <taxon>Stramenopiles</taxon>
        <taxon>Ochrophyta</taxon>
        <taxon>PX clade</taxon>
        <taxon>Xanthophyceae</taxon>
        <taxon>Tribonematales</taxon>
        <taxon>Tribonemataceae</taxon>
        <taxon>Tribonema</taxon>
    </lineage>
</organism>
<dbReference type="GO" id="GO:0045275">
    <property type="term" value="C:respiratory chain complex III"/>
    <property type="evidence" value="ECO:0007669"/>
    <property type="project" value="InterPro"/>
</dbReference>
<dbReference type="Proteomes" id="UP000664859">
    <property type="component" value="Unassembled WGS sequence"/>
</dbReference>
<evidence type="ECO:0000256" key="4">
    <source>
        <dbReference type="ARBA" id="ARBA00022660"/>
    </source>
</evidence>
<evidence type="ECO:0000256" key="6">
    <source>
        <dbReference type="ARBA" id="ARBA00022982"/>
    </source>
</evidence>
<accession>A0A835YW04</accession>
<evidence type="ECO:0000256" key="2">
    <source>
        <dbReference type="ARBA" id="ARBA00008554"/>
    </source>
</evidence>